<evidence type="ECO:0000256" key="9">
    <source>
        <dbReference type="SAM" id="Phobius"/>
    </source>
</evidence>
<dbReference type="Pfam" id="PF00089">
    <property type="entry name" value="Trypsin"/>
    <property type="match status" value="1"/>
</dbReference>
<dbReference type="PANTHER" id="PTHR24250">
    <property type="entry name" value="CHYMOTRYPSIN-RELATED"/>
    <property type="match status" value="1"/>
</dbReference>
<dbReference type="InterPro" id="IPR001254">
    <property type="entry name" value="Trypsin_dom"/>
</dbReference>
<keyword evidence="9" id="KW-0472">Membrane</keyword>
<name>A0A7J7SCR8_MYOMY</name>
<proteinExistence type="predicted"/>
<dbReference type="FunFam" id="2.40.10.10:FF:000125">
    <property type="entry name" value="inactive serine protease 54"/>
    <property type="match status" value="1"/>
</dbReference>
<keyword evidence="3" id="KW-0721">Serine protease homolog</keyword>
<reference evidence="12 13" key="1">
    <citation type="journal article" date="2020" name="Nature">
        <title>Six reference-quality genomes reveal evolution of bat adaptations.</title>
        <authorList>
            <person name="Jebb D."/>
            <person name="Huang Z."/>
            <person name="Pippel M."/>
            <person name="Hughes G.M."/>
            <person name="Lavrichenko K."/>
            <person name="Devanna P."/>
            <person name="Winkler S."/>
            <person name="Jermiin L.S."/>
            <person name="Skirmuntt E.C."/>
            <person name="Katzourakis A."/>
            <person name="Burkitt-Gray L."/>
            <person name="Ray D.A."/>
            <person name="Sullivan K.A.M."/>
            <person name="Roscito J.G."/>
            <person name="Kirilenko B.M."/>
            <person name="Davalos L.M."/>
            <person name="Corthals A.P."/>
            <person name="Power M.L."/>
            <person name="Jones G."/>
            <person name="Ransome R.D."/>
            <person name="Dechmann D.K.N."/>
            <person name="Locatelli A.G."/>
            <person name="Puechmaille S.J."/>
            <person name="Fedrigo O."/>
            <person name="Jarvis E.D."/>
            <person name="Hiller M."/>
            <person name="Vernes S.C."/>
            <person name="Myers E.W."/>
            <person name="Teeling E.C."/>
        </authorList>
    </citation>
    <scope>NUCLEOTIDE SEQUENCE [LARGE SCALE GENOMIC DNA]</scope>
    <source>
        <strain evidence="12">MMyoMyo1</strain>
        <tissue evidence="12">Flight muscle</tissue>
    </source>
</reference>
<keyword evidence="6" id="KW-0325">Glycoprotein</keyword>
<accession>A0A7J7SCR8</accession>
<gene>
    <name evidence="12" type="ORF">mMyoMyo1_015899</name>
</gene>
<evidence type="ECO:0000256" key="4">
    <source>
        <dbReference type="ARBA" id="ARBA00022729"/>
    </source>
</evidence>
<dbReference type="AlphaFoldDB" id="A0A7J7SCR8"/>
<dbReference type="Proteomes" id="UP000527355">
    <property type="component" value="Unassembled WGS sequence"/>
</dbReference>
<feature type="transmembrane region" description="Helical" evidence="9">
    <location>
        <begin position="170"/>
        <end position="188"/>
    </location>
</feature>
<organism evidence="12 13">
    <name type="scientific">Myotis myotis</name>
    <name type="common">Greater mouse-eared bat</name>
    <name type="synonym">Vespertilio myotis</name>
    <dbReference type="NCBI Taxonomy" id="51298"/>
    <lineage>
        <taxon>Eukaryota</taxon>
        <taxon>Metazoa</taxon>
        <taxon>Chordata</taxon>
        <taxon>Craniata</taxon>
        <taxon>Vertebrata</taxon>
        <taxon>Euteleostomi</taxon>
        <taxon>Mammalia</taxon>
        <taxon>Eutheria</taxon>
        <taxon>Laurasiatheria</taxon>
        <taxon>Chiroptera</taxon>
        <taxon>Yangochiroptera</taxon>
        <taxon>Vespertilionidae</taxon>
        <taxon>Myotis</taxon>
    </lineage>
</organism>
<evidence type="ECO:0000313" key="13">
    <source>
        <dbReference type="Proteomes" id="UP000527355"/>
    </source>
</evidence>
<evidence type="ECO:0000256" key="5">
    <source>
        <dbReference type="ARBA" id="ARBA00023157"/>
    </source>
</evidence>
<dbReference type="InterPro" id="IPR009003">
    <property type="entry name" value="Peptidase_S1_PA"/>
</dbReference>
<dbReference type="SMART" id="SM00020">
    <property type="entry name" value="Tryp_SPc"/>
    <property type="match status" value="1"/>
</dbReference>
<comment type="caution">
    <text evidence="12">The sequence shown here is derived from an EMBL/GenBank/DDBJ whole genome shotgun (WGS) entry which is preliminary data.</text>
</comment>
<dbReference type="GO" id="GO:0004252">
    <property type="term" value="F:serine-type endopeptidase activity"/>
    <property type="evidence" value="ECO:0007669"/>
    <property type="project" value="InterPro"/>
</dbReference>
<evidence type="ECO:0000259" key="11">
    <source>
        <dbReference type="PROSITE" id="PS50240"/>
    </source>
</evidence>
<feature type="domain" description="Peptidase S1" evidence="11">
    <location>
        <begin position="25"/>
        <end position="156"/>
    </location>
</feature>
<keyword evidence="13" id="KW-1185">Reference proteome</keyword>
<comment type="subcellular location">
    <subcellularLocation>
        <location evidence="1">Secreted</location>
    </subcellularLocation>
</comment>
<keyword evidence="5" id="KW-1015">Disulfide bond</keyword>
<evidence type="ECO:0000256" key="2">
    <source>
        <dbReference type="ARBA" id="ARBA00022525"/>
    </source>
</evidence>
<dbReference type="VEuPathDB" id="HostDB:GeneID_118674483"/>
<evidence type="ECO:0000256" key="8">
    <source>
        <dbReference type="ARBA" id="ARBA00081593"/>
    </source>
</evidence>
<keyword evidence="9" id="KW-0812">Transmembrane</keyword>
<evidence type="ECO:0000256" key="1">
    <source>
        <dbReference type="ARBA" id="ARBA00004613"/>
    </source>
</evidence>
<keyword evidence="2" id="KW-0964">Secreted</keyword>
<dbReference type="GO" id="GO:0006508">
    <property type="term" value="P:proteolysis"/>
    <property type="evidence" value="ECO:0007669"/>
    <property type="project" value="UniProtKB-KW"/>
</dbReference>
<evidence type="ECO:0000256" key="3">
    <source>
        <dbReference type="ARBA" id="ARBA00022542"/>
    </source>
</evidence>
<protein>
    <recommendedName>
        <fullName evidence="7">Inactive serine protease 54</fullName>
    </recommendedName>
    <alternativeName>
        <fullName evidence="8">Plasma kallikrein-like protein 4</fullName>
    </alternativeName>
</protein>
<evidence type="ECO:0000313" key="12">
    <source>
        <dbReference type="EMBL" id="KAF6286276.1"/>
    </source>
</evidence>
<sequence>MAGMLLVLLCASHAAASCGIQKADVIETSEEGLVSEKEFPWVVSLQNSNHAHLAFGSILSEFWILSIASAFQHRKDAVAVVGIARMNASVVSHEEFPVNTIIVHEDFDNKTMTNDLALLKTDTAMRFTSLVQPICFLGRKLYMPLASRNCWVAGWNPTFAVMPSFSWRRLSVLAVGGLGWTILALIFLTKK</sequence>
<evidence type="ECO:0000256" key="6">
    <source>
        <dbReference type="ARBA" id="ARBA00023180"/>
    </source>
</evidence>
<dbReference type="InterPro" id="IPR043504">
    <property type="entry name" value="Peptidase_S1_PA_chymotrypsin"/>
</dbReference>
<evidence type="ECO:0000256" key="10">
    <source>
        <dbReference type="SAM" id="SignalP"/>
    </source>
</evidence>
<dbReference type="Gene3D" id="2.40.10.10">
    <property type="entry name" value="Trypsin-like serine proteases"/>
    <property type="match status" value="1"/>
</dbReference>
<keyword evidence="12" id="KW-0645">Protease</keyword>
<dbReference type="SUPFAM" id="SSF50494">
    <property type="entry name" value="Trypsin-like serine proteases"/>
    <property type="match status" value="1"/>
</dbReference>
<keyword evidence="4 10" id="KW-0732">Signal</keyword>
<dbReference type="PANTHER" id="PTHR24250:SF45">
    <property type="entry name" value="INACTIVE SERINE PROTEASE 54"/>
    <property type="match status" value="1"/>
</dbReference>
<dbReference type="GO" id="GO:0005576">
    <property type="term" value="C:extracellular region"/>
    <property type="evidence" value="ECO:0007669"/>
    <property type="project" value="UniProtKB-SubCell"/>
</dbReference>
<feature type="signal peptide" evidence="10">
    <location>
        <begin position="1"/>
        <end position="16"/>
    </location>
</feature>
<keyword evidence="12" id="KW-0378">Hydrolase</keyword>
<evidence type="ECO:0000256" key="7">
    <source>
        <dbReference type="ARBA" id="ARBA00073244"/>
    </source>
</evidence>
<dbReference type="PROSITE" id="PS50240">
    <property type="entry name" value="TRYPSIN_DOM"/>
    <property type="match status" value="1"/>
</dbReference>
<keyword evidence="9" id="KW-1133">Transmembrane helix</keyword>
<dbReference type="EMBL" id="JABWUV010000019">
    <property type="protein sequence ID" value="KAF6286276.1"/>
    <property type="molecule type" value="Genomic_DNA"/>
</dbReference>
<feature type="chain" id="PRO_5029904216" description="Inactive serine protease 54" evidence="10">
    <location>
        <begin position="17"/>
        <end position="191"/>
    </location>
</feature>